<reference evidence="2" key="1">
    <citation type="submission" date="2016-06" db="EMBL/GenBank/DDBJ databases">
        <title>Parallel loss of symbiosis genes in relatives of nitrogen-fixing non-legume Parasponia.</title>
        <authorList>
            <person name="Van Velzen R."/>
            <person name="Holmer R."/>
            <person name="Bu F."/>
            <person name="Rutten L."/>
            <person name="Van Zeijl A."/>
            <person name="Liu W."/>
            <person name="Santuari L."/>
            <person name="Cao Q."/>
            <person name="Sharma T."/>
            <person name="Shen D."/>
            <person name="Roswanjaya Y."/>
            <person name="Wardhani T."/>
            <person name="Kalhor M.S."/>
            <person name="Jansen J."/>
            <person name="Van den Hoogen J."/>
            <person name="Gungor B."/>
            <person name="Hartog M."/>
            <person name="Hontelez J."/>
            <person name="Verver J."/>
            <person name="Yang W.-C."/>
            <person name="Schijlen E."/>
            <person name="Repin R."/>
            <person name="Schilthuizen M."/>
            <person name="Schranz E."/>
            <person name="Heidstra R."/>
            <person name="Miyata K."/>
            <person name="Fedorova E."/>
            <person name="Kohlen W."/>
            <person name="Bisseling T."/>
            <person name="Smit S."/>
            <person name="Geurts R."/>
        </authorList>
    </citation>
    <scope>NUCLEOTIDE SEQUENCE [LARGE SCALE GENOMIC DNA]</scope>
    <source>
        <strain evidence="2">cv. WU1-14</strain>
    </source>
</reference>
<comment type="caution">
    <text evidence="1">The sequence shown here is derived from an EMBL/GenBank/DDBJ whole genome shotgun (WGS) entry which is preliminary data.</text>
</comment>
<dbReference type="Proteomes" id="UP000237105">
    <property type="component" value="Unassembled WGS sequence"/>
</dbReference>
<gene>
    <name evidence="1" type="ORF">PanWU01x14_231980</name>
</gene>
<proteinExistence type="predicted"/>
<dbReference type="EMBL" id="JXTB01000265">
    <property type="protein sequence ID" value="PON49209.1"/>
    <property type="molecule type" value="Genomic_DNA"/>
</dbReference>
<evidence type="ECO:0000313" key="2">
    <source>
        <dbReference type="Proteomes" id="UP000237105"/>
    </source>
</evidence>
<protein>
    <submittedName>
        <fullName evidence="1">Uncharacterized protein</fullName>
    </submittedName>
</protein>
<sequence length="88" mass="10398">MNSSSNADLKEMLSCTKAEAREHFHLIVTHEHDKGLELNRLQEELFTKNEQFSQYEINEISFEENLDIPNDNLERKLKIIDSAEYRKS</sequence>
<evidence type="ECO:0000313" key="1">
    <source>
        <dbReference type="EMBL" id="PON49209.1"/>
    </source>
</evidence>
<organism evidence="1 2">
    <name type="scientific">Parasponia andersonii</name>
    <name type="common">Sponia andersonii</name>
    <dbReference type="NCBI Taxonomy" id="3476"/>
    <lineage>
        <taxon>Eukaryota</taxon>
        <taxon>Viridiplantae</taxon>
        <taxon>Streptophyta</taxon>
        <taxon>Embryophyta</taxon>
        <taxon>Tracheophyta</taxon>
        <taxon>Spermatophyta</taxon>
        <taxon>Magnoliopsida</taxon>
        <taxon>eudicotyledons</taxon>
        <taxon>Gunneridae</taxon>
        <taxon>Pentapetalae</taxon>
        <taxon>rosids</taxon>
        <taxon>fabids</taxon>
        <taxon>Rosales</taxon>
        <taxon>Cannabaceae</taxon>
        <taxon>Parasponia</taxon>
    </lineage>
</organism>
<name>A0A2P5BK88_PARAD</name>
<keyword evidence="2" id="KW-1185">Reference proteome</keyword>
<dbReference type="AlphaFoldDB" id="A0A2P5BK88"/>
<dbReference type="OrthoDB" id="10287743at2759"/>
<accession>A0A2P5BK88</accession>